<dbReference type="PANTHER" id="PTHR23355:SF9">
    <property type="entry name" value="DIS3-LIKE EXONUCLEASE 2"/>
    <property type="match status" value="1"/>
</dbReference>
<dbReference type="InterPro" id="IPR003029">
    <property type="entry name" value="S1_domain"/>
</dbReference>
<dbReference type="InterPro" id="IPR040476">
    <property type="entry name" value="CSD2"/>
</dbReference>
<dbReference type="Gene3D" id="2.40.50.140">
    <property type="entry name" value="Nucleic acid-binding proteins"/>
    <property type="match status" value="2"/>
</dbReference>
<dbReference type="PROSITE" id="PS50126">
    <property type="entry name" value="S1"/>
    <property type="match status" value="1"/>
</dbReference>
<comment type="subcellular location">
    <subcellularLocation>
        <location evidence="2 8">Cytoplasm</location>
    </subcellularLocation>
</comment>
<evidence type="ECO:0000256" key="4">
    <source>
        <dbReference type="ARBA" id="ARBA00022722"/>
    </source>
</evidence>
<keyword evidence="5 8" id="KW-0378">Hydrolase</keyword>
<dbReference type="STRING" id="1802758.A3A96_02665"/>
<dbReference type="GO" id="GO:0006402">
    <property type="term" value="P:mRNA catabolic process"/>
    <property type="evidence" value="ECO:0007669"/>
    <property type="project" value="TreeGrafter"/>
</dbReference>
<accession>A0A1G2TZI0</accession>
<keyword evidence="3 8" id="KW-0963">Cytoplasm</keyword>
<dbReference type="AlphaFoldDB" id="A0A1G2TZI0"/>
<keyword evidence="6 8" id="KW-0269">Exonuclease</keyword>
<dbReference type="HAMAP" id="MF_01895">
    <property type="entry name" value="RNase_R"/>
    <property type="match status" value="1"/>
</dbReference>
<proteinExistence type="inferred from homology"/>
<name>A0A1G2TZI0_9BACT</name>
<dbReference type="Proteomes" id="UP000177707">
    <property type="component" value="Unassembled WGS sequence"/>
</dbReference>
<dbReference type="EMBL" id="MHWB01000002">
    <property type="protein sequence ID" value="OHB02726.1"/>
    <property type="molecule type" value="Genomic_DNA"/>
</dbReference>
<dbReference type="PANTHER" id="PTHR23355">
    <property type="entry name" value="RIBONUCLEASE"/>
    <property type="match status" value="1"/>
</dbReference>
<dbReference type="InterPro" id="IPR001900">
    <property type="entry name" value="RNase_II/R"/>
</dbReference>
<organism evidence="10 11">
    <name type="scientific">Candidatus Zambryskibacteria bacterium RIFCSPLOWO2_01_FULL_39_39</name>
    <dbReference type="NCBI Taxonomy" id="1802758"/>
    <lineage>
        <taxon>Bacteria</taxon>
        <taxon>Candidatus Zambryskiibacteriota</taxon>
    </lineage>
</organism>
<evidence type="ECO:0000313" key="11">
    <source>
        <dbReference type="Proteomes" id="UP000177707"/>
    </source>
</evidence>
<dbReference type="SMART" id="SM00955">
    <property type="entry name" value="RNB"/>
    <property type="match status" value="1"/>
</dbReference>
<evidence type="ECO:0000256" key="5">
    <source>
        <dbReference type="ARBA" id="ARBA00022801"/>
    </source>
</evidence>
<evidence type="ECO:0000256" key="7">
    <source>
        <dbReference type="ARBA" id="ARBA00022884"/>
    </source>
</evidence>
<keyword evidence="4 8" id="KW-0540">Nuclease</keyword>
<dbReference type="InterPro" id="IPR012340">
    <property type="entry name" value="NA-bd_OB-fold"/>
</dbReference>
<dbReference type="GO" id="GO:0005829">
    <property type="term" value="C:cytosol"/>
    <property type="evidence" value="ECO:0007669"/>
    <property type="project" value="TreeGrafter"/>
</dbReference>
<evidence type="ECO:0000256" key="3">
    <source>
        <dbReference type="ARBA" id="ARBA00022490"/>
    </source>
</evidence>
<sequence>MLRWLGMHKNKVKKITGIIKITSKPLGFVTVGGSKREEDIVVFEEDLNCALDKDEVEVEIIGKDRERAKGKIIRVIKRNKTRFVGTIQKEDKNIFFRPDDFKFYRDVEIFDFPKKLEAGTKVLAEINWTNSNLNPRGKILSVIGKKGEHETEMQSILLDKGIIYKFTAEVEAEAEKMSRLNLDIGDRRDFRDITTFTIDPVDAKDFDDALSYEDLGENKIRVGVHIADVSHFVRPGSALDKEARERSFSTYLVDRTIPMLPEVLSNELCSLMANVDRFAFSAVFDIKKDTGEIIDRWFGKTIINSNKRFSYEEAQEVLDSEGNEKIYSPSLGHKVQGSQDSSFSIPLLELNRIANIYRKENKINGAIEFETDEVKFELDNLGKPIRIYKKTRLDTMKMIEEWMLLANREVAKFISDKLGKRGGASIFRIHNLPKMERIEELAIFVRALGHDLPIKNGEVSAKDINILLKQIEGHASESLIKTATIRSMAKAIYSTKNIGHFGLAFEYYTHFTSPIRRYPDLLVHRILEKHLKNMPIAKDEMTQYEKIAVEASEKEVIVAEAERDSIKYKQVEFMQNKVGQDFDVVISGVTEWGMYVENSETKVEGLVRLKDLGDDFYKLDQKNYCIKGERTKKKFSLGDTLHVRLVSADLDRKTLDFKLV</sequence>
<comment type="caution">
    <text evidence="10">The sequence shown here is derived from an EMBL/GenBank/DDBJ whole genome shotgun (WGS) entry which is preliminary data.</text>
</comment>
<dbReference type="Pfam" id="PF17876">
    <property type="entry name" value="CSD2"/>
    <property type="match status" value="1"/>
</dbReference>
<dbReference type="NCBIfam" id="TIGR02063">
    <property type="entry name" value="RNase_R"/>
    <property type="match status" value="1"/>
</dbReference>
<dbReference type="InterPro" id="IPR050180">
    <property type="entry name" value="RNR_Ribonuclease"/>
</dbReference>
<dbReference type="CDD" id="cd04471">
    <property type="entry name" value="S1_RNase_R"/>
    <property type="match status" value="1"/>
</dbReference>
<comment type="similarity">
    <text evidence="8">Belongs to the RNR ribonuclease family. RNase R subfamily.</text>
</comment>
<evidence type="ECO:0000256" key="2">
    <source>
        <dbReference type="ARBA" id="ARBA00004496"/>
    </source>
</evidence>
<evidence type="ECO:0000313" key="10">
    <source>
        <dbReference type="EMBL" id="OHB02726.1"/>
    </source>
</evidence>
<comment type="catalytic activity">
    <reaction evidence="1 8">
        <text>Exonucleolytic cleavage in the 3'- to 5'-direction to yield nucleoside 5'-phosphates.</text>
        <dbReference type="EC" id="3.1.13.1"/>
    </reaction>
</comment>
<dbReference type="InterPro" id="IPR011805">
    <property type="entry name" value="RNase_R"/>
</dbReference>
<dbReference type="GO" id="GO:0003723">
    <property type="term" value="F:RNA binding"/>
    <property type="evidence" value="ECO:0007669"/>
    <property type="project" value="UniProtKB-UniRule"/>
</dbReference>
<dbReference type="GO" id="GO:0008859">
    <property type="term" value="F:exoribonuclease II activity"/>
    <property type="evidence" value="ECO:0007669"/>
    <property type="project" value="UniProtKB-UniRule"/>
</dbReference>
<evidence type="ECO:0000256" key="6">
    <source>
        <dbReference type="ARBA" id="ARBA00022839"/>
    </source>
</evidence>
<dbReference type="SUPFAM" id="SSF50249">
    <property type="entry name" value="Nucleic acid-binding proteins"/>
    <property type="match status" value="4"/>
</dbReference>
<dbReference type="InterPro" id="IPR022966">
    <property type="entry name" value="RNase_II/R_CS"/>
</dbReference>
<dbReference type="NCBIfam" id="TIGR00358">
    <property type="entry name" value="3_prime_RNase"/>
    <property type="match status" value="1"/>
</dbReference>
<dbReference type="InterPro" id="IPR013223">
    <property type="entry name" value="RNase_B_OB_dom"/>
</dbReference>
<keyword evidence="7 8" id="KW-0694">RNA-binding</keyword>
<dbReference type="Pfam" id="PF08206">
    <property type="entry name" value="OB_RNB"/>
    <property type="match status" value="1"/>
</dbReference>
<feature type="domain" description="S1 motif" evidence="9">
    <location>
        <begin position="579"/>
        <end position="660"/>
    </location>
</feature>
<dbReference type="PROSITE" id="PS01175">
    <property type="entry name" value="RIBONUCLEASE_II"/>
    <property type="match status" value="1"/>
</dbReference>
<dbReference type="EC" id="3.1.13.1" evidence="8"/>
<reference evidence="10 11" key="1">
    <citation type="journal article" date="2016" name="Nat. Commun.">
        <title>Thousands of microbial genomes shed light on interconnected biogeochemical processes in an aquifer system.</title>
        <authorList>
            <person name="Anantharaman K."/>
            <person name="Brown C.T."/>
            <person name="Hug L.A."/>
            <person name="Sharon I."/>
            <person name="Castelle C.J."/>
            <person name="Probst A.J."/>
            <person name="Thomas B.C."/>
            <person name="Singh A."/>
            <person name="Wilkins M.J."/>
            <person name="Karaoz U."/>
            <person name="Brodie E.L."/>
            <person name="Williams K.H."/>
            <person name="Hubbard S.S."/>
            <person name="Banfield J.F."/>
        </authorList>
    </citation>
    <scope>NUCLEOTIDE SEQUENCE [LARGE SCALE GENOMIC DNA]</scope>
</reference>
<evidence type="ECO:0000256" key="1">
    <source>
        <dbReference type="ARBA" id="ARBA00001849"/>
    </source>
</evidence>
<comment type="function">
    <text evidence="8">3'-5' exoribonuclease that releases 5'-nucleoside monophosphates and is involved in maturation of structured RNAs.</text>
</comment>
<dbReference type="InterPro" id="IPR004476">
    <property type="entry name" value="RNase_II/RNase_R"/>
</dbReference>
<dbReference type="SMART" id="SM00316">
    <property type="entry name" value="S1"/>
    <property type="match status" value="1"/>
</dbReference>
<evidence type="ECO:0000256" key="8">
    <source>
        <dbReference type="HAMAP-Rule" id="MF_01895"/>
    </source>
</evidence>
<protein>
    <recommendedName>
        <fullName evidence="8">Ribonuclease R</fullName>
        <shortName evidence="8">RNase R</shortName>
        <ecNumber evidence="8">3.1.13.1</ecNumber>
    </recommendedName>
</protein>
<dbReference type="Pfam" id="PF00773">
    <property type="entry name" value="RNB"/>
    <property type="match status" value="1"/>
</dbReference>
<gene>
    <name evidence="8" type="primary">rnr</name>
    <name evidence="10" type="ORF">A3A96_02665</name>
</gene>
<evidence type="ECO:0000259" key="9">
    <source>
        <dbReference type="PROSITE" id="PS50126"/>
    </source>
</evidence>